<name>A0ABY3AAH1_9FLAO</name>
<protein>
    <submittedName>
        <fullName evidence="1">dTDP-N-acetylfucosamine:lipid II N-acetylfucosaminyltransferase</fullName>
    </submittedName>
</protein>
<organism evidence="1 2">
    <name type="scientific">Arenibacter algicola</name>
    <dbReference type="NCBI Taxonomy" id="616991"/>
    <lineage>
        <taxon>Bacteria</taxon>
        <taxon>Pseudomonadati</taxon>
        <taxon>Bacteroidota</taxon>
        <taxon>Flavobacteriia</taxon>
        <taxon>Flavobacteriales</taxon>
        <taxon>Flavobacteriaceae</taxon>
        <taxon>Arenibacter</taxon>
    </lineage>
</organism>
<dbReference type="Proteomes" id="UP000315363">
    <property type="component" value="Unassembled WGS sequence"/>
</dbReference>
<sequence length="369" mass="43541">MKKIIHVHSDRKFISDSEKFNGEFFINELLILETKNSFNEAYHNKALFFEPNPVNLNNILAIVNSADILVLYNLDFFKSQIVNCVDKKVKIIWRFFGTELYSRKLHLYLSTKSKSYFIPRLFKDQVKRILPFLFQNEISFYRAIKRSDAFVSVFKDEYKYLIKHWNHLPIFIRLSQDGLRLYSKEINFELEYPKSNTVVIGNSRSQYNNHLDILESIATCDLDQNISIKLLFNYGPNNKYTQKVREKADCIANVTLIDSFITSNEFIDFYGPVAAFVNNSFRQMALGNIFMALHRGVKVYLNKKNPTYPWLKNEGLYIYEIKDLKNDLETGHIHLTKSEIEHNLKCLKKLKEDYTKTDFQLQVLELLNN</sequence>
<reference evidence="1 2" key="1">
    <citation type="submission" date="2019-06" db="EMBL/GenBank/DDBJ databases">
        <title>A large-scale integrated study on North Sea by COGITO (Coastal Microbe Genomic &amp; Taxonomic Observatory).</title>
        <authorList>
            <person name="Teeling H."/>
        </authorList>
    </citation>
    <scope>NUCLEOTIDE SEQUENCE [LARGE SCALE GENOMIC DNA]</scope>
    <source>
        <strain evidence="1 2">MAR_2009_79</strain>
    </source>
</reference>
<evidence type="ECO:0000313" key="1">
    <source>
        <dbReference type="EMBL" id="TQO37356.1"/>
    </source>
</evidence>
<accession>A0ABY3AAH1</accession>
<evidence type="ECO:0000313" key="2">
    <source>
        <dbReference type="Proteomes" id="UP000315363"/>
    </source>
</evidence>
<gene>
    <name evidence="1" type="ORF">GQ41_1959</name>
</gene>
<dbReference type="RefSeq" id="WP_142189290.1">
    <property type="nucleotide sequence ID" value="NZ_VHIF01000001.1"/>
</dbReference>
<proteinExistence type="predicted"/>
<comment type="caution">
    <text evidence="1">The sequence shown here is derived from an EMBL/GenBank/DDBJ whole genome shotgun (WGS) entry which is preliminary data.</text>
</comment>
<keyword evidence="2" id="KW-1185">Reference proteome</keyword>
<dbReference type="EMBL" id="VHIF01000001">
    <property type="protein sequence ID" value="TQO37356.1"/>
    <property type="molecule type" value="Genomic_DNA"/>
</dbReference>